<sequence length="215" mass="24923">MWNDVLSEAIRHGWRLQTLSVLILLALVYKWLARANPAALFKSLFSFRKYRLERMKSLDYLAQDERVCIDQELRMINNLALTGLSTPGLQKAAVKFASYCGVRGKYLISWRRYLSEKDGKILFNRARYDRNLKISIRIILPVSLILLAIIVALLTWHFGRKNFMGILLLNLDLWVVPLNYFTSPVSIKLTDEMESYLRDFNARPDSDASAITAKY</sequence>
<keyword evidence="1" id="KW-0472">Membrane</keyword>
<reference evidence="2 3" key="1">
    <citation type="submission" date="2018-05" db="EMBL/GenBank/DDBJ databases">
        <title>Genomic Encyclopedia of Type Strains, Phase IV (KMG-V): Genome sequencing to study the core and pangenomes of soil and plant-associated prokaryotes.</title>
        <authorList>
            <person name="Whitman W."/>
        </authorList>
    </citation>
    <scope>NUCLEOTIDE SEQUENCE [LARGE SCALE GENOMIC DNA]</scope>
    <source>
        <strain evidence="2 3">PNA 200-10</strain>
    </source>
</reference>
<accession>A0A2V2BCK0</accession>
<comment type="caution">
    <text evidence="2">The sequence shown here is derived from an EMBL/GenBank/DDBJ whole genome shotgun (WGS) entry which is preliminary data.</text>
</comment>
<dbReference type="Proteomes" id="UP000245981">
    <property type="component" value="Unassembled WGS sequence"/>
</dbReference>
<keyword evidence="1" id="KW-1133">Transmembrane helix</keyword>
<dbReference type="EMBL" id="QGHF01000010">
    <property type="protein sequence ID" value="PWK94614.1"/>
    <property type="molecule type" value="Genomic_DNA"/>
</dbReference>
<dbReference type="GeneID" id="99739182"/>
<evidence type="ECO:0000256" key="1">
    <source>
        <dbReference type="SAM" id="Phobius"/>
    </source>
</evidence>
<feature type="transmembrane region" description="Helical" evidence="1">
    <location>
        <begin position="12"/>
        <end position="32"/>
    </location>
</feature>
<keyword evidence="1" id="KW-0812">Transmembrane</keyword>
<gene>
    <name evidence="2" type="ORF">C7431_110110</name>
</gene>
<dbReference type="OrthoDB" id="6549033at2"/>
<name>A0A2V2BCK0_9GAMM</name>
<organism evidence="2 3">
    <name type="scientific">Pantoea allii</name>
    <dbReference type="NCBI Taxonomy" id="574096"/>
    <lineage>
        <taxon>Bacteria</taxon>
        <taxon>Pseudomonadati</taxon>
        <taxon>Pseudomonadota</taxon>
        <taxon>Gammaproteobacteria</taxon>
        <taxon>Enterobacterales</taxon>
        <taxon>Erwiniaceae</taxon>
        <taxon>Pantoea</taxon>
    </lineage>
</organism>
<proteinExistence type="predicted"/>
<dbReference type="AlphaFoldDB" id="A0A2V2BCK0"/>
<evidence type="ECO:0000313" key="2">
    <source>
        <dbReference type="EMBL" id="PWK94614.1"/>
    </source>
</evidence>
<protein>
    <submittedName>
        <fullName evidence="2">Uncharacterized protein</fullName>
    </submittedName>
</protein>
<dbReference type="RefSeq" id="WP_109718021.1">
    <property type="nucleotide sequence ID" value="NZ_CP125960.1"/>
</dbReference>
<evidence type="ECO:0000313" key="3">
    <source>
        <dbReference type="Proteomes" id="UP000245981"/>
    </source>
</evidence>
<feature type="transmembrane region" description="Helical" evidence="1">
    <location>
        <begin position="134"/>
        <end position="156"/>
    </location>
</feature>